<evidence type="ECO:0000256" key="7">
    <source>
        <dbReference type="ARBA" id="ARBA00022737"/>
    </source>
</evidence>
<dbReference type="Gene3D" id="1.10.10.10">
    <property type="entry name" value="Winged helix-like DNA-binding domain superfamily/Winged helix DNA-binding domain"/>
    <property type="match status" value="1"/>
</dbReference>
<comment type="similarity">
    <text evidence="3">Belongs to the disease resistance NB-LRR family.</text>
</comment>
<accession>A0A1J6I0W3</accession>
<keyword evidence="8" id="KW-0547">Nucleotide-binding</keyword>
<feature type="domain" description="Disease resistance R13L4/SHOC-2-like LRR" evidence="13">
    <location>
        <begin position="936"/>
        <end position="1114"/>
    </location>
</feature>
<comment type="caution">
    <text evidence="14">The sequence shown here is derived from an EMBL/GenBank/DDBJ whole genome shotgun (WGS) entry which is preliminary data.</text>
</comment>
<keyword evidence="15" id="KW-1185">Reference proteome</keyword>
<evidence type="ECO:0000256" key="3">
    <source>
        <dbReference type="ARBA" id="ARBA00008894"/>
    </source>
</evidence>
<evidence type="ECO:0000256" key="10">
    <source>
        <dbReference type="ARBA" id="ARBA00022840"/>
    </source>
</evidence>
<dbReference type="PANTHER" id="PTHR23155">
    <property type="entry name" value="DISEASE RESISTANCE PROTEIN RP"/>
    <property type="match status" value="1"/>
</dbReference>
<feature type="domain" description="NB-ARC" evidence="11">
    <location>
        <begin position="544"/>
        <end position="709"/>
    </location>
</feature>
<organism evidence="14 15">
    <name type="scientific">Nicotiana attenuata</name>
    <name type="common">Coyote tobacco</name>
    <dbReference type="NCBI Taxonomy" id="49451"/>
    <lineage>
        <taxon>Eukaryota</taxon>
        <taxon>Viridiplantae</taxon>
        <taxon>Streptophyta</taxon>
        <taxon>Embryophyta</taxon>
        <taxon>Tracheophyta</taxon>
        <taxon>Spermatophyta</taxon>
        <taxon>Magnoliopsida</taxon>
        <taxon>eudicotyledons</taxon>
        <taxon>Gunneridae</taxon>
        <taxon>Pentapetalae</taxon>
        <taxon>asterids</taxon>
        <taxon>lamiids</taxon>
        <taxon>Solanales</taxon>
        <taxon>Solanaceae</taxon>
        <taxon>Nicotianoideae</taxon>
        <taxon>Nicotianeae</taxon>
        <taxon>Nicotiana</taxon>
    </lineage>
</organism>
<evidence type="ECO:0000256" key="9">
    <source>
        <dbReference type="ARBA" id="ARBA00022821"/>
    </source>
</evidence>
<comment type="subcellular location">
    <subcellularLocation>
        <location evidence="2">Cytoplasm</location>
    </subcellularLocation>
</comment>
<dbReference type="Gramene" id="OIS98732">
    <property type="protein sequence ID" value="OIS98732"/>
    <property type="gene ID" value="A4A49_22761"/>
</dbReference>
<dbReference type="PRINTS" id="PR00364">
    <property type="entry name" value="DISEASERSIST"/>
</dbReference>
<protein>
    <submittedName>
        <fullName evidence="14">Late blight resistance protein -like r1b-17</fullName>
    </submittedName>
</protein>
<dbReference type="Pfam" id="PF23598">
    <property type="entry name" value="LRR_14"/>
    <property type="match status" value="1"/>
</dbReference>
<keyword evidence="9" id="KW-0611">Plant defense</keyword>
<dbReference type="Pfam" id="PF23559">
    <property type="entry name" value="WHD_DRP"/>
    <property type="match status" value="1"/>
</dbReference>
<keyword evidence="4" id="KW-0963">Cytoplasm</keyword>
<dbReference type="AlphaFoldDB" id="A0A1J6I0W3"/>
<dbReference type="GO" id="GO:0043531">
    <property type="term" value="F:ADP binding"/>
    <property type="evidence" value="ECO:0007669"/>
    <property type="project" value="InterPro"/>
</dbReference>
<dbReference type="Proteomes" id="UP000187609">
    <property type="component" value="Unassembled WGS sequence"/>
</dbReference>
<keyword evidence="10" id="KW-0067">ATP-binding</keyword>
<dbReference type="InterPro" id="IPR032675">
    <property type="entry name" value="LRR_dom_sf"/>
</dbReference>
<keyword evidence="7" id="KW-0677">Repeat</keyword>
<keyword evidence="6" id="KW-0381">Hypersensitive response</keyword>
<dbReference type="GO" id="GO:0005737">
    <property type="term" value="C:cytoplasm"/>
    <property type="evidence" value="ECO:0007669"/>
    <property type="project" value="UniProtKB-SubCell"/>
</dbReference>
<evidence type="ECO:0000313" key="15">
    <source>
        <dbReference type="Proteomes" id="UP000187609"/>
    </source>
</evidence>
<keyword evidence="5" id="KW-0433">Leucine-rich repeat</keyword>
<dbReference type="InterPro" id="IPR055414">
    <property type="entry name" value="LRR_R13L4/SHOC2-like"/>
</dbReference>
<comment type="function">
    <text evidence="1">Confers resistance to late blight (Phytophthora infestans) races carrying the avirulence gene Avr1. Resistance proteins guard the plant against pathogens that contain an appropriate avirulence protein via an indirect interaction with this avirulence protein. That triggers a defense system including the hypersensitive response, which restricts the pathogen growth.</text>
</comment>
<reference evidence="14" key="1">
    <citation type="submission" date="2016-11" db="EMBL/GenBank/DDBJ databases">
        <title>The genome of Nicotiana attenuata.</title>
        <authorList>
            <person name="Xu S."/>
            <person name="Brockmoeller T."/>
            <person name="Gaquerel E."/>
            <person name="Navarro A."/>
            <person name="Kuhl H."/>
            <person name="Gase K."/>
            <person name="Ling Z."/>
            <person name="Zhou W."/>
            <person name="Kreitzer C."/>
            <person name="Stanke M."/>
            <person name="Tang H."/>
            <person name="Lyons E."/>
            <person name="Pandey P."/>
            <person name="Pandey S.P."/>
            <person name="Timmermann B."/>
            <person name="Baldwin I.T."/>
        </authorList>
    </citation>
    <scope>NUCLEOTIDE SEQUENCE [LARGE SCALE GENOMIC DNA]</scope>
    <source>
        <strain evidence="14">UT</strain>
    </source>
</reference>
<dbReference type="InterPro" id="IPR044974">
    <property type="entry name" value="Disease_R_plants"/>
</dbReference>
<dbReference type="SUPFAM" id="SSF52540">
    <property type="entry name" value="P-loop containing nucleoside triphosphate hydrolases"/>
    <property type="match status" value="1"/>
</dbReference>
<dbReference type="GO" id="GO:0009626">
    <property type="term" value="P:plant-type hypersensitive response"/>
    <property type="evidence" value="ECO:0007669"/>
    <property type="project" value="UniProtKB-KW"/>
</dbReference>
<evidence type="ECO:0000256" key="4">
    <source>
        <dbReference type="ARBA" id="ARBA00022490"/>
    </source>
</evidence>
<evidence type="ECO:0000259" key="12">
    <source>
        <dbReference type="Pfam" id="PF23559"/>
    </source>
</evidence>
<feature type="domain" description="Disease resistance protein winged helix" evidence="12">
    <location>
        <begin position="808"/>
        <end position="874"/>
    </location>
</feature>
<gene>
    <name evidence="14" type="primary">R1B-17_14</name>
    <name evidence="14" type="ORF">A4A49_22761</name>
</gene>
<evidence type="ECO:0000256" key="6">
    <source>
        <dbReference type="ARBA" id="ARBA00022667"/>
    </source>
</evidence>
<sequence length="1244" mass="142847">MCKAMDLESNIGDVMKFIEKEVLIERSHLDDHIVTLKMELTFLFQLVRSPASWIKVDNELGDLLDRVRSLITKARRDLHLTCDIGRSELERVAFDLLKEIWLLKPDMVLVLRHLPKLGFSTDMIEVLARYINSLVDNLEFLLKFRADFVAPVKEKLQLVKGNLVYLGGFVSFILDNFNNGPNDVNEFWDYVTGVIKETARCISSLCLAKDSDDYMVGGFCFILVDLLHSSKPYVEALKVLPSVLNFSRELDAFATDFVNFILGAPITEELNSRSYLLVYKHRVQKLQKSLRLLLVYILCNEVQKESLIIFDLVFNEFWSFIKSLDNREMDEDLDKEFDLAISRLVQKMEPMASKILKGTIKKQKPALPFSQIDSLGCIDLVSQNLLRLLDHRIDSIAPVAHQIKFVLAEIKRFKPFLENNVDQQGEGKEVLDVCNHMTNLFVKFEYAVDMLVFQPSHPRNNQLDDVIEEIKFKFEYVENFLVDLSSTWNIDVGYVIAEIKLFKDIVEFAHIFMENKDAPSDCQTSKPSTPIIDEAVVGLEDQIEILMARVIGGEAELNAIPVIGMPGIGKTTLAKRIYNDRRTSDHFDIQAWCSVSPRLTASELAQDILISIVDLSNDIYKSEEGKELDYLDILRRQLHRGRYLIVVDEVWDSHIFDELHRCFPDNHNGSRILVTGGRKYENPLFDEPLLVRLLTPEESWELLQVKYNHLRLCTREEFRKPPIPNENCPAEVGKEIAVKCQGLPLAIVLIAGFLVNIKDDSDRLTITGEAFSSETNRDVGDCNEMIELSYKKMSGYLRQCFLYFAALPMSTEISVSKLTWLWVSEGFVRRDEVKKPEEVAEDYLNDLIGRSLVMEARRSSKGRLKSCRIHDYLYHFCRDKSKAEKFLPVASRFEDFVLNTRIPLTRTMIYSSEPGWHRFWPSPLPEEGPFRGVKELVRVLDLGCINIGNIFPPQIKRLVHLRFLSLQGDITVMPSWISKLWNLETFLVKGTKGEVALPDTFFNMTRLRHAHIDNCTFSDSNLSQLDCLQTLSTPSLSYDKGNIMTSFPFLQKLKCIFLESWGHSEKSGESCNRFPVLDFLNQLESLNVIYQGRVLLPCEFNFPSNLKKLTLSKFRLPWVEISAIAALPNLEILKLLSKAFEGEEWNVSDEEFPNLKYLKLGNLNITLWNISDDAFPSLEHIVLQNCKQLIEIPSEFGDSCSLQKIEVILCGDTVSQSVRKIEEIQCEEMANSNFKVIIQNPNRD</sequence>
<evidence type="ECO:0000256" key="8">
    <source>
        <dbReference type="ARBA" id="ARBA00022741"/>
    </source>
</evidence>
<evidence type="ECO:0000256" key="2">
    <source>
        <dbReference type="ARBA" id="ARBA00004496"/>
    </source>
</evidence>
<evidence type="ECO:0000259" key="11">
    <source>
        <dbReference type="Pfam" id="PF00931"/>
    </source>
</evidence>
<dbReference type="InterPro" id="IPR002182">
    <property type="entry name" value="NB-ARC"/>
</dbReference>
<dbReference type="EMBL" id="MJEQ01037191">
    <property type="protein sequence ID" value="OIS98732.1"/>
    <property type="molecule type" value="Genomic_DNA"/>
</dbReference>
<dbReference type="SMR" id="A0A1J6I0W3"/>
<dbReference type="GeneID" id="109232238"/>
<dbReference type="InterPro" id="IPR027417">
    <property type="entry name" value="P-loop_NTPase"/>
</dbReference>
<dbReference type="KEGG" id="nau:109232238"/>
<name>A0A1J6I0W3_NICAT</name>
<dbReference type="FunFam" id="1.10.10.10:FF:000322">
    <property type="entry name" value="Probable disease resistance protein At1g63360"/>
    <property type="match status" value="1"/>
</dbReference>
<proteinExistence type="inferred from homology"/>
<dbReference type="PANTHER" id="PTHR23155:SF1152">
    <property type="entry name" value="AAA+ ATPASE DOMAIN-CONTAINING PROTEIN"/>
    <property type="match status" value="1"/>
</dbReference>
<dbReference type="Gene3D" id="3.40.50.300">
    <property type="entry name" value="P-loop containing nucleotide triphosphate hydrolases"/>
    <property type="match status" value="1"/>
</dbReference>
<dbReference type="InterPro" id="IPR036388">
    <property type="entry name" value="WH-like_DNA-bd_sf"/>
</dbReference>
<dbReference type="GO" id="GO:0005524">
    <property type="term" value="F:ATP binding"/>
    <property type="evidence" value="ECO:0007669"/>
    <property type="project" value="UniProtKB-KW"/>
</dbReference>
<dbReference type="InterPro" id="IPR058922">
    <property type="entry name" value="WHD_DRP"/>
</dbReference>
<dbReference type="OrthoDB" id="1257144at2759"/>
<evidence type="ECO:0000256" key="5">
    <source>
        <dbReference type="ARBA" id="ARBA00022614"/>
    </source>
</evidence>
<evidence type="ECO:0000259" key="13">
    <source>
        <dbReference type="Pfam" id="PF23598"/>
    </source>
</evidence>
<dbReference type="OMA" id="AHIFMEN"/>
<dbReference type="InterPro" id="IPR042197">
    <property type="entry name" value="Apaf_helical"/>
</dbReference>
<dbReference type="Gene3D" id="3.80.10.10">
    <property type="entry name" value="Ribonuclease Inhibitor"/>
    <property type="match status" value="1"/>
</dbReference>
<dbReference type="Gene3D" id="1.10.8.430">
    <property type="entry name" value="Helical domain of apoptotic protease-activating factors"/>
    <property type="match status" value="1"/>
</dbReference>
<dbReference type="SUPFAM" id="SSF52058">
    <property type="entry name" value="L domain-like"/>
    <property type="match status" value="1"/>
</dbReference>
<evidence type="ECO:0000313" key="14">
    <source>
        <dbReference type="EMBL" id="OIS98732.1"/>
    </source>
</evidence>
<dbReference type="Pfam" id="PF00931">
    <property type="entry name" value="NB-ARC"/>
    <property type="match status" value="1"/>
</dbReference>
<evidence type="ECO:0000256" key="1">
    <source>
        <dbReference type="ARBA" id="ARBA00002074"/>
    </source>
</evidence>